<evidence type="ECO:0000256" key="2">
    <source>
        <dbReference type="ARBA" id="ARBA00022723"/>
    </source>
</evidence>
<evidence type="ECO:0000259" key="5">
    <source>
        <dbReference type="PROSITE" id="PS51007"/>
    </source>
</evidence>
<dbReference type="GO" id="GO:0046872">
    <property type="term" value="F:metal ion binding"/>
    <property type="evidence" value="ECO:0007669"/>
    <property type="project" value="UniProtKB-KW"/>
</dbReference>
<keyword evidence="1 4" id="KW-0349">Heme</keyword>
<dbReference type="PROSITE" id="PS51007">
    <property type="entry name" value="CYTC"/>
    <property type="match status" value="2"/>
</dbReference>
<reference evidence="6 7" key="1">
    <citation type="submission" date="2019-02" db="EMBL/GenBank/DDBJ databases">
        <title>Arundinibacter roseus gen. nov., sp. nov., a new member of the family Cytophagaceae.</title>
        <authorList>
            <person name="Szuroczki S."/>
            <person name="Khayer B."/>
            <person name="Sproer C."/>
            <person name="Toumi M."/>
            <person name="Szabo A."/>
            <person name="Felfoldi T."/>
            <person name="Schumann P."/>
            <person name="Toth E."/>
        </authorList>
    </citation>
    <scope>NUCLEOTIDE SEQUENCE [LARGE SCALE GENOMIC DNA]</scope>
    <source>
        <strain evidence="6 7">DMA-k-7a</strain>
    </source>
</reference>
<dbReference type="InterPro" id="IPR051459">
    <property type="entry name" value="Cytochrome_c-type_DH"/>
</dbReference>
<sequence length="332" mass="36389">MKKALKLIGWVLGLVVLVVVAGMTYVKFALPNVGQAPELKVESTPARIERGAYLANHVVVCMDCHSTRNYELFSAPLVAGTLGKGGEVFDQRAGFPGTFTSKNITPFGIGSWTDGEIYRAITTGVSRDGHAFFPVMPYPYYGQMNDEDVKSIIAYLRTLPAIENKPADSQADFPFNFIINTIPKAANPLPMPAATDEVGRGKYLITIAGCVECHTPFENGQLILDKMYAGGRNFELPTGTVYSPNLTPDSETGLGRMTKEAFIARFKAYADSSYQPQKIGPGEFQTIMPWMMYAGMKEEDLGAIYTFLKTLEPVKNLIPERFVPVGTSVALR</sequence>
<dbReference type="PANTHER" id="PTHR35008:SF8">
    <property type="entry name" value="ALCOHOL DEHYDROGENASE CYTOCHROME C SUBUNIT"/>
    <property type="match status" value="1"/>
</dbReference>
<keyword evidence="2 4" id="KW-0479">Metal-binding</keyword>
<proteinExistence type="predicted"/>
<dbReference type="InterPro" id="IPR036909">
    <property type="entry name" value="Cyt_c-like_dom_sf"/>
</dbReference>
<dbReference type="SUPFAM" id="SSF46626">
    <property type="entry name" value="Cytochrome c"/>
    <property type="match status" value="2"/>
</dbReference>
<evidence type="ECO:0000313" key="6">
    <source>
        <dbReference type="EMBL" id="TDB68099.1"/>
    </source>
</evidence>
<dbReference type="InterPro" id="IPR009056">
    <property type="entry name" value="Cyt_c-like_dom"/>
</dbReference>
<dbReference type="PANTHER" id="PTHR35008">
    <property type="entry name" value="BLL4482 PROTEIN-RELATED"/>
    <property type="match status" value="1"/>
</dbReference>
<gene>
    <name evidence="6" type="ORF">EZE20_04030</name>
</gene>
<protein>
    <submittedName>
        <fullName evidence="6">C-type cytochrome</fullName>
    </submittedName>
</protein>
<dbReference type="GO" id="GO:0009055">
    <property type="term" value="F:electron transfer activity"/>
    <property type="evidence" value="ECO:0007669"/>
    <property type="project" value="InterPro"/>
</dbReference>
<dbReference type="OrthoDB" id="9809720at2"/>
<evidence type="ECO:0000256" key="3">
    <source>
        <dbReference type="ARBA" id="ARBA00023004"/>
    </source>
</evidence>
<accession>A0A4R4KN13</accession>
<dbReference type="Proteomes" id="UP000295706">
    <property type="component" value="Unassembled WGS sequence"/>
</dbReference>
<keyword evidence="3 4" id="KW-0408">Iron</keyword>
<evidence type="ECO:0000256" key="4">
    <source>
        <dbReference type="PROSITE-ProRule" id="PRU00433"/>
    </source>
</evidence>
<evidence type="ECO:0000256" key="1">
    <source>
        <dbReference type="ARBA" id="ARBA00022617"/>
    </source>
</evidence>
<keyword evidence="7" id="KW-1185">Reference proteome</keyword>
<comment type="caution">
    <text evidence="6">The sequence shown here is derived from an EMBL/GenBank/DDBJ whole genome shotgun (WGS) entry which is preliminary data.</text>
</comment>
<feature type="domain" description="Cytochrome c" evidence="5">
    <location>
        <begin position="196"/>
        <end position="312"/>
    </location>
</feature>
<dbReference type="GO" id="GO:0020037">
    <property type="term" value="F:heme binding"/>
    <property type="evidence" value="ECO:0007669"/>
    <property type="project" value="InterPro"/>
</dbReference>
<organism evidence="6 7">
    <name type="scientific">Arundinibacter roseus</name>
    <dbReference type="NCBI Taxonomy" id="2070510"/>
    <lineage>
        <taxon>Bacteria</taxon>
        <taxon>Pseudomonadati</taxon>
        <taxon>Bacteroidota</taxon>
        <taxon>Cytophagia</taxon>
        <taxon>Cytophagales</taxon>
        <taxon>Spirosomataceae</taxon>
        <taxon>Arundinibacter</taxon>
    </lineage>
</organism>
<dbReference type="AlphaFoldDB" id="A0A4R4KN13"/>
<evidence type="ECO:0000313" key="7">
    <source>
        <dbReference type="Proteomes" id="UP000295706"/>
    </source>
</evidence>
<dbReference type="EMBL" id="SMJU01000002">
    <property type="protein sequence ID" value="TDB68099.1"/>
    <property type="molecule type" value="Genomic_DNA"/>
</dbReference>
<dbReference type="RefSeq" id="WP_132114738.1">
    <property type="nucleotide sequence ID" value="NZ_SMJU01000002.1"/>
</dbReference>
<dbReference type="Gene3D" id="1.10.760.10">
    <property type="entry name" value="Cytochrome c-like domain"/>
    <property type="match status" value="2"/>
</dbReference>
<name>A0A4R4KN13_9BACT</name>
<feature type="domain" description="Cytochrome c" evidence="5">
    <location>
        <begin position="46"/>
        <end position="160"/>
    </location>
</feature>